<dbReference type="FunFam" id="3.30.420.10:FF:000003">
    <property type="entry name" value="Oligoribonuclease"/>
    <property type="match status" value="1"/>
</dbReference>
<evidence type="ECO:0000313" key="6">
    <source>
        <dbReference type="EMBL" id="EPT02552.1"/>
    </source>
</evidence>
<keyword evidence="2" id="KW-0540">Nuclease</keyword>
<dbReference type="InterPro" id="IPR012337">
    <property type="entry name" value="RNaseH-like_sf"/>
</dbReference>
<comment type="similarity">
    <text evidence="1">Belongs to the oligoribonuclease family.</text>
</comment>
<dbReference type="STRING" id="743788.S8EC52"/>
<feature type="domain" description="Exonuclease" evidence="5">
    <location>
        <begin position="14"/>
        <end position="192"/>
    </location>
</feature>
<dbReference type="SUPFAM" id="SSF53098">
    <property type="entry name" value="Ribonuclease H-like"/>
    <property type="match status" value="1"/>
</dbReference>
<dbReference type="eggNOG" id="KOG3242">
    <property type="taxonomic scope" value="Eukaryota"/>
</dbReference>
<dbReference type="AlphaFoldDB" id="S8EC52"/>
<reference evidence="6 7" key="1">
    <citation type="journal article" date="2012" name="Science">
        <title>The Paleozoic origin of enzymatic lignin decomposition reconstructed from 31 fungal genomes.</title>
        <authorList>
            <person name="Floudas D."/>
            <person name="Binder M."/>
            <person name="Riley R."/>
            <person name="Barry K."/>
            <person name="Blanchette R.A."/>
            <person name="Henrissat B."/>
            <person name="Martinez A.T."/>
            <person name="Otillar R."/>
            <person name="Spatafora J.W."/>
            <person name="Yadav J.S."/>
            <person name="Aerts A."/>
            <person name="Benoit I."/>
            <person name="Boyd A."/>
            <person name="Carlson A."/>
            <person name="Copeland A."/>
            <person name="Coutinho P.M."/>
            <person name="de Vries R.P."/>
            <person name="Ferreira P."/>
            <person name="Findley K."/>
            <person name="Foster B."/>
            <person name="Gaskell J."/>
            <person name="Glotzer D."/>
            <person name="Gorecki P."/>
            <person name="Heitman J."/>
            <person name="Hesse C."/>
            <person name="Hori C."/>
            <person name="Igarashi K."/>
            <person name="Jurgens J.A."/>
            <person name="Kallen N."/>
            <person name="Kersten P."/>
            <person name="Kohler A."/>
            <person name="Kuees U."/>
            <person name="Kumar T.K.A."/>
            <person name="Kuo A."/>
            <person name="LaButti K."/>
            <person name="Larrondo L.F."/>
            <person name="Lindquist E."/>
            <person name="Ling A."/>
            <person name="Lombard V."/>
            <person name="Lucas S."/>
            <person name="Lundell T."/>
            <person name="Martin R."/>
            <person name="McLaughlin D.J."/>
            <person name="Morgenstern I."/>
            <person name="Morin E."/>
            <person name="Murat C."/>
            <person name="Nagy L.G."/>
            <person name="Nolan M."/>
            <person name="Ohm R.A."/>
            <person name="Patyshakuliyeva A."/>
            <person name="Rokas A."/>
            <person name="Ruiz-Duenas F.J."/>
            <person name="Sabat G."/>
            <person name="Salamov A."/>
            <person name="Samejima M."/>
            <person name="Schmutz J."/>
            <person name="Slot J.C."/>
            <person name="St John F."/>
            <person name="Stenlid J."/>
            <person name="Sun H."/>
            <person name="Sun S."/>
            <person name="Syed K."/>
            <person name="Tsang A."/>
            <person name="Wiebenga A."/>
            <person name="Young D."/>
            <person name="Pisabarro A."/>
            <person name="Eastwood D.C."/>
            <person name="Martin F."/>
            <person name="Cullen D."/>
            <person name="Grigoriev I.V."/>
            <person name="Hibbett D.S."/>
        </authorList>
    </citation>
    <scope>NUCLEOTIDE SEQUENCE</scope>
    <source>
        <strain evidence="7">FP-58527</strain>
    </source>
</reference>
<dbReference type="InterPro" id="IPR013520">
    <property type="entry name" value="Ribonucl_H"/>
</dbReference>
<evidence type="ECO:0000256" key="3">
    <source>
        <dbReference type="ARBA" id="ARBA00022801"/>
    </source>
</evidence>
<dbReference type="GO" id="GO:0005739">
    <property type="term" value="C:mitochondrion"/>
    <property type="evidence" value="ECO:0007669"/>
    <property type="project" value="TreeGrafter"/>
</dbReference>
<organism evidence="6 7">
    <name type="scientific">Fomitopsis schrenkii</name>
    <name type="common">Brown rot fungus</name>
    <dbReference type="NCBI Taxonomy" id="2126942"/>
    <lineage>
        <taxon>Eukaryota</taxon>
        <taxon>Fungi</taxon>
        <taxon>Dikarya</taxon>
        <taxon>Basidiomycota</taxon>
        <taxon>Agaricomycotina</taxon>
        <taxon>Agaricomycetes</taxon>
        <taxon>Polyporales</taxon>
        <taxon>Fomitopsis</taxon>
    </lineage>
</organism>
<dbReference type="InParanoid" id="S8EC52"/>
<dbReference type="PANTHER" id="PTHR11046">
    <property type="entry name" value="OLIGORIBONUCLEASE, MITOCHONDRIAL"/>
    <property type="match status" value="1"/>
</dbReference>
<dbReference type="OrthoDB" id="270189at2759"/>
<dbReference type="GO" id="GO:0003676">
    <property type="term" value="F:nucleic acid binding"/>
    <property type="evidence" value="ECO:0007669"/>
    <property type="project" value="InterPro"/>
</dbReference>
<evidence type="ECO:0000256" key="1">
    <source>
        <dbReference type="ARBA" id="ARBA00009921"/>
    </source>
</evidence>
<dbReference type="NCBIfam" id="NF003765">
    <property type="entry name" value="PRK05359.1"/>
    <property type="match status" value="1"/>
</dbReference>
<accession>S8EC52</accession>
<evidence type="ECO:0000256" key="2">
    <source>
        <dbReference type="ARBA" id="ARBA00022722"/>
    </source>
</evidence>
<gene>
    <name evidence="6" type="ORF">FOMPIDRAFT_1022870</name>
</gene>
<dbReference type="Gene3D" id="3.30.420.10">
    <property type="entry name" value="Ribonuclease H-like superfamily/Ribonuclease H"/>
    <property type="match status" value="1"/>
</dbReference>
<dbReference type="InterPro" id="IPR036397">
    <property type="entry name" value="RNaseH_sf"/>
</dbReference>
<keyword evidence="3" id="KW-0378">Hydrolase</keyword>
<evidence type="ECO:0000313" key="7">
    <source>
        <dbReference type="Proteomes" id="UP000015241"/>
    </source>
</evidence>
<dbReference type="HOGENOM" id="CLU_064761_3_1_1"/>
<name>S8EC52_FOMSC</name>
<dbReference type="Proteomes" id="UP000015241">
    <property type="component" value="Unassembled WGS sequence"/>
</dbReference>
<evidence type="ECO:0000256" key="4">
    <source>
        <dbReference type="ARBA" id="ARBA00022839"/>
    </source>
</evidence>
<protein>
    <recommendedName>
        <fullName evidence="5">Exonuclease domain-containing protein</fullName>
    </recommendedName>
</protein>
<dbReference type="Pfam" id="PF00929">
    <property type="entry name" value="RNase_T"/>
    <property type="match status" value="1"/>
</dbReference>
<evidence type="ECO:0000259" key="5">
    <source>
        <dbReference type="SMART" id="SM00479"/>
    </source>
</evidence>
<dbReference type="FunCoup" id="S8EC52">
    <property type="interactions" value="522"/>
</dbReference>
<keyword evidence="4" id="KW-0269">Exonuclease</keyword>
<dbReference type="SMART" id="SM00479">
    <property type="entry name" value="EXOIII"/>
    <property type="match status" value="1"/>
</dbReference>
<keyword evidence="7" id="KW-1185">Reference proteome</keyword>
<dbReference type="GO" id="GO:0000175">
    <property type="term" value="F:3'-5'-RNA exonuclease activity"/>
    <property type="evidence" value="ECO:0007669"/>
    <property type="project" value="InterPro"/>
</dbReference>
<proteinExistence type="inferred from homology"/>
<dbReference type="EMBL" id="KE504135">
    <property type="protein sequence ID" value="EPT02552.1"/>
    <property type="molecule type" value="Genomic_DNA"/>
</dbReference>
<dbReference type="InterPro" id="IPR022894">
    <property type="entry name" value="Oligoribonuclease"/>
</dbReference>
<sequence length="206" mass="23577">MSNDLQPLSFASGPLVWIDCEMTGLDPRTDKILEIAVLITNGNLDLVDEGIEFVVRTDKAVLDNMGEWCTKQHSLSGLTQECLKSPHTTEEVEQKVLDYIKQWIPRERAGVLAGNSVHADRGFLVQEMPKITDHLHYRVVDVSSIKELCRRWYPTLEVPRDLYEKELSSHRALSDIRGSIRELKWYRDNLFRTSTEVAALPPYKPA</sequence>
<dbReference type="CDD" id="cd06135">
    <property type="entry name" value="Orn"/>
    <property type="match status" value="1"/>
</dbReference>
<dbReference type="PANTHER" id="PTHR11046:SF0">
    <property type="entry name" value="OLIGORIBONUCLEASE, MITOCHONDRIAL"/>
    <property type="match status" value="1"/>
</dbReference>